<evidence type="ECO:0000313" key="3">
    <source>
        <dbReference type="Proteomes" id="UP000434957"/>
    </source>
</evidence>
<reference evidence="1 4" key="1">
    <citation type="submission" date="2018-09" db="EMBL/GenBank/DDBJ databases">
        <title>Genomic investigation of the strawberry pathogen Phytophthora fragariae indicates pathogenicity is determined by transcriptional variation in three key races.</title>
        <authorList>
            <person name="Adams T.M."/>
            <person name="Armitage A.D."/>
            <person name="Sobczyk M.K."/>
            <person name="Bates H.J."/>
            <person name="Dunwell J.M."/>
            <person name="Nellist C.F."/>
            <person name="Harrison R.J."/>
        </authorList>
    </citation>
    <scope>NUCLEOTIDE SEQUENCE [LARGE SCALE GENOMIC DNA]</scope>
    <source>
        <strain evidence="1 4">SCRP324</strain>
        <strain evidence="2 3">SCRP333</strain>
    </source>
</reference>
<dbReference type="Proteomes" id="UP000435112">
    <property type="component" value="Unassembled WGS sequence"/>
</dbReference>
<dbReference type="EMBL" id="QXFU01002355">
    <property type="protein sequence ID" value="KAE8986829.1"/>
    <property type="molecule type" value="Genomic_DNA"/>
</dbReference>
<keyword evidence="3" id="KW-1185">Reference proteome</keyword>
<dbReference type="EMBL" id="QXFT01000904">
    <property type="protein sequence ID" value="KAE9333529.1"/>
    <property type="molecule type" value="Genomic_DNA"/>
</dbReference>
<proteinExistence type="predicted"/>
<protein>
    <submittedName>
        <fullName evidence="1">Uncharacterized protein</fullName>
    </submittedName>
</protein>
<gene>
    <name evidence="1" type="ORF">PR002_g22229</name>
    <name evidence="2" type="ORF">PR003_g13974</name>
</gene>
<evidence type="ECO:0000313" key="2">
    <source>
        <dbReference type="EMBL" id="KAE9333529.1"/>
    </source>
</evidence>
<sequence length="144" mass="15210">MPSSLSCGILLANQRHATHSVPVSQTRLVNPESGNGDEIGGGGACVSRHRKGQIARCRYASSGIPGARWRSTGYCYAVSAASNSYTAYPTTCCCIVVSCCSATHYDTAAHFISDAIVIGVCSPSLNVARCPYLLALCISYNRQK</sequence>
<dbReference type="Proteomes" id="UP000434957">
    <property type="component" value="Unassembled WGS sequence"/>
</dbReference>
<organism evidence="1 4">
    <name type="scientific">Phytophthora rubi</name>
    <dbReference type="NCBI Taxonomy" id="129364"/>
    <lineage>
        <taxon>Eukaryota</taxon>
        <taxon>Sar</taxon>
        <taxon>Stramenopiles</taxon>
        <taxon>Oomycota</taxon>
        <taxon>Peronosporomycetes</taxon>
        <taxon>Peronosporales</taxon>
        <taxon>Peronosporaceae</taxon>
        <taxon>Phytophthora</taxon>
    </lineage>
</organism>
<accession>A0A6A3IUT9</accession>
<evidence type="ECO:0000313" key="4">
    <source>
        <dbReference type="Proteomes" id="UP000435112"/>
    </source>
</evidence>
<name>A0A6A3IUT9_9STRA</name>
<evidence type="ECO:0000313" key="1">
    <source>
        <dbReference type="EMBL" id="KAE8986829.1"/>
    </source>
</evidence>
<dbReference type="AlphaFoldDB" id="A0A6A3IUT9"/>
<comment type="caution">
    <text evidence="1">The sequence shown here is derived from an EMBL/GenBank/DDBJ whole genome shotgun (WGS) entry which is preliminary data.</text>
</comment>